<reference evidence="1 2" key="1">
    <citation type="submission" date="2020-12" db="EMBL/GenBank/DDBJ databases">
        <title>Sulforoseuscoccus oceanibium gen. nov., sp. nov., a representative of the phylum Verrucomicrobia with special cytoplasmic membrane, and proposal of Sulforoseuscoccusaceae fam. nov.</title>
        <authorList>
            <person name="Xi F."/>
        </authorList>
    </citation>
    <scope>NUCLEOTIDE SEQUENCE [LARGE SCALE GENOMIC DNA]</scope>
    <source>
        <strain evidence="1 2">T37</strain>
    </source>
</reference>
<keyword evidence="2" id="KW-1185">Reference proteome</keyword>
<organism evidence="1 2">
    <name type="scientific">Sulfuriroseicoccus oceanibius</name>
    <dbReference type="NCBI Taxonomy" id="2707525"/>
    <lineage>
        <taxon>Bacteria</taxon>
        <taxon>Pseudomonadati</taxon>
        <taxon>Verrucomicrobiota</taxon>
        <taxon>Verrucomicrobiia</taxon>
        <taxon>Verrucomicrobiales</taxon>
        <taxon>Verrucomicrobiaceae</taxon>
        <taxon>Sulfuriroseicoccus</taxon>
    </lineage>
</organism>
<accession>A0A6B3L816</accession>
<dbReference type="AlphaFoldDB" id="A0A6B3L816"/>
<proteinExistence type="predicted"/>
<evidence type="ECO:0000313" key="1">
    <source>
        <dbReference type="EMBL" id="QQL44129.1"/>
    </source>
</evidence>
<dbReference type="EMBL" id="CP066776">
    <property type="protein sequence ID" value="QQL44129.1"/>
    <property type="molecule type" value="Genomic_DNA"/>
</dbReference>
<sequence>MQLKIEIEDQFDRRESGAALLYAPSNDGVTFRRTRLYVLEVGGDTAAATTWMERVVLDQVSQKLHVLEADGVALSDADVVLEYGMKPGALDHEREILLDEFAKEHAEELGFQITDVRVRSRIYLYAKDGDVDTAPYVRDVVNPAVHSHELISLS</sequence>
<evidence type="ECO:0000313" key="2">
    <source>
        <dbReference type="Proteomes" id="UP000475117"/>
    </source>
</evidence>
<dbReference type="Proteomes" id="UP000475117">
    <property type="component" value="Chromosome"/>
</dbReference>
<name>A0A6B3L816_9BACT</name>
<dbReference type="KEGG" id="soa:G3M56_009500"/>
<gene>
    <name evidence="1" type="ORF">G3M56_009500</name>
</gene>
<dbReference type="RefSeq" id="WP_164362540.1">
    <property type="nucleotide sequence ID" value="NZ_CP066776.1"/>
</dbReference>
<protein>
    <submittedName>
        <fullName evidence="1">Uncharacterized protein</fullName>
    </submittedName>
</protein>